<sequence length="300" mass="33527">MLQFNSTRRILFSLLVSISISLLCWQGSAVAGAMPFSQGLLFKITPPGKPVSYLFGTIHSDDERVLSLPHEVEQAFLGASTLYVEIDMGAANLMTAMTAMFIDDGRELPQILGPSLYQQAVEAVSVLGLPEVAVRYYKPWALAMMLSMPVAKSGQFMDLVLYQRAVQLNKKVAGLETAKEQLDLFDTLSEIDQITFLRETLNNLDKLPTIFQALLENYLKRDLKALMALNDQLSQAGDQELGKLFQSRIVDERNLRMVDRLHEPFAEGGLFVAVGALHLPGEKGMLRLLEQRGYKIVRLY</sequence>
<comment type="caution">
    <text evidence="1">The sequence shown here is derived from an EMBL/GenBank/DDBJ whole genome shotgun (WGS) entry which is preliminary data.</text>
</comment>
<organism evidence="1 2">
    <name type="scientific">Sedimenticola selenatireducens</name>
    <dbReference type="NCBI Taxonomy" id="191960"/>
    <lineage>
        <taxon>Bacteria</taxon>
        <taxon>Pseudomonadati</taxon>
        <taxon>Pseudomonadota</taxon>
        <taxon>Gammaproteobacteria</taxon>
        <taxon>Chromatiales</taxon>
        <taxon>Sedimenticolaceae</taxon>
        <taxon>Sedimenticola</taxon>
    </lineage>
</organism>
<dbReference type="Proteomes" id="UP000316649">
    <property type="component" value="Unassembled WGS sequence"/>
</dbReference>
<dbReference type="PANTHER" id="PTHR40590:SF1">
    <property type="entry name" value="CYTOPLASMIC PROTEIN"/>
    <property type="match status" value="1"/>
</dbReference>
<accession>A0A557SBU3</accession>
<dbReference type="PANTHER" id="PTHR40590">
    <property type="entry name" value="CYTOPLASMIC PROTEIN-RELATED"/>
    <property type="match status" value="1"/>
</dbReference>
<dbReference type="Pfam" id="PF01963">
    <property type="entry name" value="TraB_PrgY_gumN"/>
    <property type="match status" value="1"/>
</dbReference>
<gene>
    <name evidence="1" type="ORF">FHP88_10335</name>
</gene>
<protein>
    <submittedName>
        <fullName evidence="1">TraB/GumN family protein</fullName>
    </submittedName>
</protein>
<dbReference type="EMBL" id="VMNH01000010">
    <property type="protein sequence ID" value="TVO74883.1"/>
    <property type="molecule type" value="Genomic_DNA"/>
</dbReference>
<keyword evidence="2" id="KW-1185">Reference proteome</keyword>
<reference evidence="1 2" key="1">
    <citation type="submission" date="2019-07" db="EMBL/GenBank/DDBJ databases">
        <title>The pathways for chlorine oxyanion respiration interact through the shared metabolite chlorate.</title>
        <authorList>
            <person name="Barnum T.P."/>
            <person name="Cheng Y."/>
            <person name="Hill K.A."/>
            <person name="Lucas L.N."/>
            <person name="Carlson H.K."/>
            <person name="Coates J.D."/>
        </authorList>
    </citation>
    <scope>NUCLEOTIDE SEQUENCE [LARGE SCALE GENOMIC DNA]</scope>
    <source>
        <strain evidence="1 2">BK-1</strain>
    </source>
</reference>
<dbReference type="InterPro" id="IPR047111">
    <property type="entry name" value="YbaP-like"/>
</dbReference>
<dbReference type="AlphaFoldDB" id="A0A557SBU3"/>
<evidence type="ECO:0000313" key="1">
    <source>
        <dbReference type="EMBL" id="TVO74883.1"/>
    </source>
</evidence>
<dbReference type="OrthoDB" id="357294at2"/>
<name>A0A557SBU3_9GAMM</name>
<dbReference type="CDD" id="cd14789">
    <property type="entry name" value="Tiki"/>
    <property type="match status" value="1"/>
</dbReference>
<proteinExistence type="predicted"/>
<evidence type="ECO:0000313" key="2">
    <source>
        <dbReference type="Proteomes" id="UP000316649"/>
    </source>
</evidence>
<dbReference type="InterPro" id="IPR002816">
    <property type="entry name" value="TraB/PrgY/GumN_fam"/>
</dbReference>